<dbReference type="SUPFAM" id="SSF56935">
    <property type="entry name" value="Porins"/>
    <property type="match status" value="1"/>
</dbReference>
<keyword evidence="6" id="KW-0626">Porin</keyword>
<keyword evidence="3" id="KW-0812">Transmembrane</keyword>
<keyword evidence="4 8" id="KW-0732">Signal</keyword>
<feature type="signal peptide" evidence="8">
    <location>
        <begin position="1"/>
        <end position="31"/>
    </location>
</feature>
<dbReference type="GO" id="GO:0006811">
    <property type="term" value="P:monoatomic ion transport"/>
    <property type="evidence" value="ECO:0007669"/>
    <property type="project" value="UniProtKB-KW"/>
</dbReference>
<evidence type="ECO:0000256" key="5">
    <source>
        <dbReference type="ARBA" id="ARBA00023065"/>
    </source>
</evidence>
<dbReference type="Proteomes" id="UP000263957">
    <property type="component" value="Unassembled WGS sequence"/>
</dbReference>
<dbReference type="InterPro" id="IPR050298">
    <property type="entry name" value="Gram-neg_bact_OMP"/>
</dbReference>
<organism evidence="9 10">
    <name type="scientific">Hyphomonas atlantica</name>
    <dbReference type="NCBI Taxonomy" id="1280948"/>
    <lineage>
        <taxon>Bacteria</taxon>
        <taxon>Pseudomonadati</taxon>
        <taxon>Pseudomonadota</taxon>
        <taxon>Alphaproteobacteria</taxon>
        <taxon>Hyphomonadales</taxon>
        <taxon>Hyphomonadaceae</taxon>
        <taxon>Hyphomonas</taxon>
    </lineage>
</organism>
<keyword evidence="2" id="KW-1134">Transmembrane beta strand</keyword>
<dbReference type="EMBL" id="DOGS01000319">
    <property type="protein sequence ID" value="HBQ50304.1"/>
    <property type="molecule type" value="Genomic_DNA"/>
</dbReference>
<dbReference type="GO" id="GO:0009279">
    <property type="term" value="C:cell outer membrane"/>
    <property type="evidence" value="ECO:0007669"/>
    <property type="project" value="UniProtKB-SubCell"/>
</dbReference>
<proteinExistence type="predicted"/>
<gene>
    <name evidence="9" type="ORF">DD728_15750</name>
</gene>
<dbReference type="GO" id="GO:0015288">
    <property type="term" value="F:porin activity"/>
    <property type="evidence" value="ECO:0007669"/>
    <property type="project" value="UniProtKB-KW"/>
</dbReference>
<keyword evidence="7" id="KW-0998">Cell outer membrane</keyword>
<evidence type="ECO:0000256" key="2">
    <source>
        <dbReference type="ARBA" id="ARBA00022452"/>
    </source>
</evidence>
<dbReference type="AlphaFoldDB" id="A0A356W9G7"/>
<dbReference type="PANTHER" id="PTHR34501:SF9">
    <property type="entry name" value="MAJOR OUTER MEMBRANE PROTEIN P.IA"/>
    <property type="match status" value="1"/>
</dbReference>
<sequence length="377" mass="39655">MKNVTKIALKSCTSLSLAGAAMFVLSAPAEAGSVKNGNVTDLTVYGQVNRTFMVYDDGEEMGYRNMDGDAGSTRFGLKASGKINESVSVGARLEAELQSNDPATISQSTESDSASGFTERLAFIYINHKQFGKLTMGQASAVSDGMSDGLDLGYVAGAFDGVETGRRSVNAVLFREDNAGAALSSRKIGNFFGTYDRGRQDQINYVSPNINGFKLEAGLYDAGDWGAGVHYDNKIGAFKVRGRAFYESLTNSSTSEGAWQVGGSVKHDSGISLTGVYGQSLAVEGAEDDARWAATVGYTANLNALGPTGIGVNVSGSQDRTVVGSEAIAVGLGFNQQIKGAGTNIYGNVAFWDVDLPSSQTQLDQVVTMLVGMQVKF</sequence>
<name>A0A356W9G7_9PROT</name>
<dbReference type="GO" id="GO:0046930">
    <property type="term" value="C:pore complex"/>
    <property type="evidence" value="ECO:0007669"/>
    <property type="project" value="UniProtKB-KW"/>
</dbReference>
<evidence type="ECO:0000313" key="10">
    <source>
        <dbReference type="Proteomes" id="UP000263957"/>
    </source>
</evidence>
<dbReference type="PANTHER" id="PTHR34501">
    <property type="entry name" value="PROTEIN YDDL-RELATED"/>
    <property type="match status" value="1"/>
</dbReference>
<reference evidence="9 10" key="1">
    <citation type="journal article" date="2018" name="Nat. Biotechnol.">
        <title>A standardized bacterial taxonomy based on genome phylogeny substantially revises the tree of life.</title>
        <authorList>
            <person name="Parks D.H."/>
            <person name="Chuvochina M."/>
            <person name="Waite D.W."/>
            <person name="Rinke C."/>
            <person name="Skarshewski A."/>
            <person name="Chaumeil P.A."/>
            <person name="Hugenholtz P."/>
        </authorList>
    </citation>
    <scope>NUCLEOTIDE SEQUENCE [LARGE SCALE GENOMIC DNA]</scope>
    <source>
        <strain evidence="9">UBA10378</strain>
    </source>
</reference>
<evidence type="ECO:0000256" key="1">
    <source>
        <dbReference type="ARBA" id="ARBA00022448"/>
    </source>
</evidence>
<evidence type="ECO:0000256" key="7">
    <source>
        <dbReference type="ARBA" id="ARBA00023237"/>
    </source>
</evidence>
<keyword evidence="2" id="KW-0472">Membrane</keyword>
<evidence type="ECO:0000256" key="8">
    <source>
        <dbReference type="SAM" id="SignalP"/>
    </source>
</evidence>
<dbReference type="Gene3D" id="2.40.160.10">
    <property type="entry name" value="Porin"/>
    <property type="match status" value="1"/>
</dbReference>
<protein>
    <recommendedName>
        <fullName evidence="11">Porin domain-containing protein</fullName>
    </recommendedName>
</protein>
<evidence type="ECO:0000256" key="3">
    <source>
        <dbReference type="ARBA" id="ARBA00022692"/>
    </source>
</evidence>
<keyword evidence="5" id="KW-0406">Ion transport</keyword>
<keyword evidence="1" id="KW-0813">Transport</keyword>
<feature type="chain" id="PRO_5016660696" description="Porin domain-containing protein" evidence="8">
    <location>
        <begin position="32"/>
        <end position="377"/>
    </location>
</feature>
<evidence type="ECO:0008006" key="11">
    <source>
        <dbReference type="Google" id="ProtNLM"/>
    </source>
</evidence>
<evidence type="ECO:0000256" key="6">
    <source>
        <dbReference type="ARBA" id="ARBA00023114"/>
    </source>
</evidence>
<comment type="caution">
    <text evidence="9">The sequence shown here is derived from an EMBL/GenBank/DDBJ whole genome shotgun (WGS) entry which is preliminary data.</text>
</comment>
<dbReference type="InterPro" id="IPR023614">
    <property type="entry name" value="Porin_dom_sf"/>
</dbReference>
<evidence type="ECO:0000256" key="4">
    <source>
        <dbReference type="ARBA" id="ARBA00022729"/>
    </source>
</evidence>
<accession>A0A356W9G7</accession>
<evidence type="ECO:0000313" key="9">
    <source>
        <dbReference type="EMBL" id="HBQ50304.1"/>
    </source>
</evidence>